<evidence type="ECO:0000259" key="6">
    <source>
        <dbReference type="Pfam" id="PF13664"/>
    </source>
</evidence>
<sequence length="145" mass="15331">MNLGTGIKNIFATLWIGGIWVIGVIVAPILFKSLATPVAGMVAGRLFSMIGWVGIVAGAYLLVYWLLAGGLGAFRTGRLWLVIGMLVCTLVNQFALFPLIAAVKTGVSSAATGVFGGGLAQWHTISSLIYLVQALFGLAYIWQDD</sequence>
<organism evidence="7 8">
    <name type="scientific">Jeongeupia naejangsanensis</name>
    <dbReference type="NCBI Taxonomy" id="613195"/>
    <lineage>
        <taxon>Bacteria</taxon>
        <taxon>Pseudomonadati</taxon>
        <taxon>Pseudomonadota</taxon>
        <taxon>Betaproteobacteria</taxon>
        <taxon>Neisseriales</taxon>
        <taxon>Chitinibacteraceae</taxon>
        <taxon>Jeongeupia</taxon>
    </lineage>
</organism>
<feature type="transmembrane region" description="Helical" evidence="5">
    <location>
        <begin position="46"/>
        <end position="67"/>
    </location>
</feature>
<keyword evidence="3 5" id="KW-1133">Transmembrane helix</keyword>
<evidence type="ECO:0000313" key="8">
    <source>
        <dbReference type="Proteomes" id="UP000809431"/>
    </source>
</evidence>
<feature type="transmembrane region" description="Helical" evidence="5">
    <location>
        <begin position="12"/>
        <end position="31"/>
    </location>
</feature>
<comment type="caution">
    <text evidence="7">The sequence shown here is derived from an EMBL/GenBank/DDBJ whole genome shotgun (WGS) entry which is preliminary data.</text>
</comment>
<evidence type="ECO:0000256" key="5">
    <source>
        <dbReference type="SAM" id="Phobius"/>
    </source>
</evidence>
<accession>A0ABS2BL08</accession>
<keyword evidence="2 5" id="KW-0812">Transmembrane</keyword>
<keyword evidence="8" id="KW-1185">Reference proteome</keyword>
<dbReference type="RefSeq" id="WP_203538501.1">
    <property type="nucleotide sequence ID" value="NZ_JAESND010000004.1"/>
</dbReference>
<evidence type="ECO:0000256" key="1">
    <source>
        <dbReference type="ARBA" id="ARBA00004370"/>
    </source>
</evidence>
<gene>
    <name evidence="7" type="ORF">JMJ54_10590</name>
</gene>
<evidence type="ECO:0000256" key="2">
    <source>
        <dbReference type="ARBA" id="ARBA00022692"/>
    </source>
</evidence>
<dbReference type="Proteomes" id="UP000809431">
    <property type="component" value="Unassembled WGS sequence"/>
</dbReference>
<comment type="subcellular location">
    <subcellularLocation>
        <location evidence="1">Membrane</location>
    </subcellularLocation>
</comment>
<feature type="transmembrane region" description="Helical" evidence="5">
    <location>
        <begin position="120"/>
        <end position="142"/>
    </location>
</feature>
<feature type="domain" description="TMEM205-like" evidence="6">
    <location>
        <begin position="11"/>
        <end position="105"/>
    </location>
</feature>
<keyword evidence="4 5" id="KW-0472">Membrane</keyword>
<evidence type="ECO:0000313" key="7">
    <source>
        <dbReference type="EMBL" id="MBM3116281.1"/>
    </source>
</evidence>
<name>A0ABS2BL08_9NEIS</name>
<evidence type="ECO:0000256" key="4">
    <source>
        <dbReference type="ARBA" id="ARBA00023136"/>
    </source>
</evidence>
<protein>
    <submittedName>
        <fullName evidence="7">DUF4149 domain-containing protein</fullName>
    </submittedName>
</protein>
<dbReference type="Pfam" id="PF13664">
    <property type="entry name" value="DUF4149"/>
    <property type="match status" value="1"/>
</dbReference>
<reference evidence="7 8" key="1">
    <citation type="submission" date="2021-01" db="EMBL/GenBank/DDBJ databases">
        <title>Draft Genome Sequence and Polyhydroxyalkanoate Biosynthetic Potential of Jeongeupia naejangsanensis Type Strain DSM 24253.</title>
        <authorList>
            <person name="Turrini P."/>
            <person name="Artuso I."/>
            <person name="Lugli G.A."/>
            <person name="Frangipani E."/>
            <person name="Ventura M."/>
            <person name="Visca P."/>
        </authorList>
    </citation>
    <scope>NUCLEOTIDE SEQUENCE [LARGE SCALE GENOMIC DNA]</scope>
    <source>
        <strain evidence="7 8">DSM 24253</strain>
    </source>
</reference>
<dbReference type="InterPro" id="IPR025423">
    <property type="entry name" value="TMEM205-like"/>
</dbReference>
<dbReference type="EMBL" id="JAESND010000004">
    <property type="protein sequence ID" value="MBM3116281.1"/>
    <property type="molecule type" value="Genomic_DNA"/>
</dbReference>
<proteinExistence type="predicted"/>
<feature type="transmembrane region" description="Helical" evidence="5">
    <location>
        <begin position="79"/>
        <end position="100"/>
    </location>
</feature>
<evidence type="ECO:0000256" key="3">
    <source>
        <dbReference type="ARBA" id="ARBA00022989"/>
    </source>
</evidence>